<dbReference type="Pfam" id="PF19813">
    <property type="entry name" value="DUF6296"/>
    <property type="match status" value="1"/>
</dbReference>
<dbReference type="eggNOG" id="ENOG50347P7">
    <property type="taxonomic scope" value="Bacteria"/>
</dbReference>
<sequence>MARDDGIAYELVFRSPGDGSEDVVVVHATGATGPGGHPVYADASGIIRAEISDRAEARMLPTGGHQALPRPVACRTHRDGG</sequence>
<organism evidence="2 3">
    <name type="scientific">Streptacidiphilus jiangxiensis</name>
    <dbReference type="NCBI Taxonomy" id="235985"/>
    <lineage>
        <taxon>Bacteria</taxon>
        <taxon>Bacillati</taxon>
        <taxon>Actinomycetota</taxon>
        <taxon>Actinomycetes</taxon>
        <taxon>Kitasatosporales</taxon>
        <taxon>Streptomycetaceae</taxon>
        <taxon>Streptacidiphilus</taxon>
    </lineage>
</organism>
<dbReference type="STRING" id="235985.SAMN05414137_102257"/>
<evidence type="ECO:0000256" key="1">
    <source>
        <dbReference type="SAM" id="MobiDB-lite"/>
    </source>
</evidence>
<accession>A0A1H7HKX5</accession>
<feature type="region of interest" description="Disordered" evidence="1">
    <location>
        <begin position="62"/>
        <end position="81"/>
    </location>
</feature>
<dbReference type="EMBL" id="FOAZ01000002">
    <property type="protein sequence ID" value="SEK50919.1"/>
    <property type="molecule type" value="Genomic_DNA"/>
</dbReference>
<dbReference type="InterPro" id="IPR046263">
    <property type="entry name" value="DUF6296"/>
</dbReference>
<protein>
    <submittedName>
        <fullName evidence="2">Uncharacterized protein</fullName>
    </submittedName>
</protein>
<name>A0A1H7HKX5_STRJI</name>
<evidence type="ECO:0000313" key="3">
    <source>
        <dbReference type="Proteomes" id="UP000183015"/>
    </source>
</evidence>
<dbReference type="OrthoDB" id="3854813at2"/>
<proteinExistence type="predicted"/>
<reference evidence="3" key="1">
    <citation type="submission" date="2016-10" db="EMBL/GenBank/DDBJ databases">
        <authorList>
            <person name="Varghese N."/>
        </authorList>
    </citation>
    <scope>NUCLEOTIDE SEQUENCE [LARGE SCALE GENOMIC DNA]</scope>
    <source>
        <strain evidence="3">DSM 45096 / BCRC 16803 / CGMCC 4.1857 / CIP 109030 / JCM 12277 / KCTC 19219 / NBRC 100920 / 33214</strain>
    </source>
</reference>
<dbReference type="AlphaFoldDB" id="A0A1H7HKX5"/>
<gene>
    <name evidence="2" type="ORF">SAMN05414137_102257</name>
</gene>
<dbReference type="Proteomes" id="UP000183015">
    <property type="component" value="Unassembled WGS sequence"/>
</dbReference>
<keyword evidence="3" id="KW-1185">Reference proteome</keyword>
<dbReference type="RefSeq" id="WP_042454363.1">
    <property type="nucleotide sequence ID" value="NZ_BBPN01000033.1"/>
</dbReference>
<evidence type="ECO:0000313" key="2">
    <source>
        <dbReference type="EMBL" id="SEK50919.1"/>
    </source>
</evidence>